<evidence type="ECO:0000313" key="2">
    <source>
        <dbReference type="Proteomes" id="UP001242368"/>
    </source>
</evidence>
<evidence type="ECO:0000313" key="1">
    <source>
        <dbReference type="EMBL" id="MDN3705929.1"/>
    </source>
</evidence>
<organism evidence="1 2">
    <name type="scientific">Paenimyroides ceti</name>
    <dbReference type="NCBI Taxonomy" id="395087"/>
    <lineage>
        <taxon>Bacteria</taxon>
        <taxon>Pseudomonadati</taxon>
        <taxon>Bacteroidota</taxon>
        <taxon>Flavobacteriia</taxon>
        <taxon>Flavobacteriales</taxon>
        <taxon>Flavobacteriaceae</taxon>
        <taxon>Paenimyroides</taxon>
    </lineage>
</organism>
<sequence length="332" mass="39087">MKKWLLLLVLFIVFGCVKQPNDIATSFYYWKTNFTLKPSEKELMQNLDVKKLYIRYFDVALKGDVAIPLTAVVFNDTIPDVEIVPVVYIKNEVMLNAKLNLNDLADNVLRYIEQINNRYKIDIKEIQFDCDWSLKSKERYFSFIHFIKEKKELKISSTIRLHQVKHHRKTGIPDVDEGVLMYYNMGSIAPDSLNSIYDGSIARKYIGSLKTYPLKLNVALPIYSWLIHSRDGKVINLLSRIRREDLEKNAAFERKDKNRFLVKKAGTYFGKFFKQGDQMKIEQIEAEDLQQMVRDISDNIPDSPKEIIFYDLEEKNINSYEKEFFKKLVTDF</sequence>
<name>A0ABT8CP09_9FLAO</name>
<dbReference type="PROSITE" id="PS51257">
    <property type="entry name" value="PROKAR_LIPOPROTEIN"/>
    <property type="match status" value="1"/>
</dbReference>
<gene>
    <name evidence="1" type="ORF">QW060_02160</name>
</gene>
<proteinExistence type="predicted"/>
<protein>
    <recommendedName>
        <fullName evidence="3">Lipoprotein</fullName>
    </recommendedName>
</protein>
<reference evidence="2" key="1">
    <citation type="journal article" date="2019" name="Int. J. Syst. Evol. Microbiol.">
        <title>The Global Catalogue of Microorganisms (GCM) 10K type strain sequencing project: providing services to taxonomists for standard genome sequencing and annotation.</title>
        <authorList>
            <consortium name="The Broad Institute Genomics Platform"/>
            <consortium name="The Broad Institute Genome Sequencing Center for Infectious Disease"/>
            <person name="Wu L."/>
            <person name="Ma J."/>
        </authorList>
    </citation>
    <scope>NUCLEOTIDE SEQUENCE [LARGE SCALE GENOMIC DNA]</scope>
    <source>
        <strain evidence="2">CECT 7184</strain>
    </source>
</reference>
<comment type="caution">
    <text evidence="1">The sequence shown here is derived from an EMBL/GenBank/DDBJ whole genome shotgun (WGS) entry which is preliminary data.</text>
</comment>
<dbReference type="RefSeq" id="WP_290362074.1">
    <property type="nucleotide sequence ID" value="NZ_JAUFQU010000001.1"/>
</dbReference>
<evidence type="ECO:0008006" key="3">
    <source>
        <dbReference type="Google" id="ProtNLM"/>
    </source>
</evidence>
<dbReference type="EMBL" id="JAUFQU010000001">
    <property type="protein sequence ID" value="MDN3705929.1"/>
    <property type="molecule type" value="Genomic_DNA"/>
</dbReference>
<keyword evidence="2" id="KW-1185">Reference proteome</keyword>
<dbReference type="Proteomes" id="UP001242368">
    <property type="component" value="Unassembled WGS sequence"/>
</dbReference>
<accession>A0ABT8CP09</accession>